<dbReference type="EMBL" id="VSSQ01110660">
    <property type="protein sequence ID" value="MPN48384.1"/>
    <property type="molecule type" value="Genomic_DNA"/>
</dbReference>
<reference evidence="1" key="1">
    <citation type="submission" date="2019-08" db="EMBL/GenBank/DDBJ databases">
        <authorList>
            <person name="Kucharzyk K."/>
            <person name="Murdoch R.W."/>
            <person name="Higgins S."/>
            <person name="Loffler F."/>
        </authorList>
    </citation>
    <scope>NUCLEOTIDE SEQUENCE</scope>
</reference>
<organism evidence="1">
    <name type="scientific">bioreactor metagenome</name>
    <dbReference type="NCBI Taxonomy" id="1076179"/>
    <lineage>
        <taxon>unclassified sequences</taxon>
        <taxon>metagenomes</taxon>
        <taxon>ecological metagenomes</taxon>
    </lineage>
</organism>
<dbReference type="InterPro" id="IPR011990">
    <property type="entry name" value="TPR-like_helical_dom_sf"/>
</dbReference>
<sequence length="132" mass="15881">MSAINEYLYEYPNSTNLRRCRDMLVDLQERLDRKSYEAAKIYYTLEDYKAATFALKNTLKENADNQYREEIMYYIVCSNYQYAVNSVPEKQKERFLVLIDEYYNFISEFPESKYKKELDGMFATAQKITNNK</sequence>
<proteinExistence type="predicted"/>
<accession>A0A645IJ96</accession>
<gene>
    <name evidence="1" type="ORF">SDC9_195991</name>
</gene>
<dbReference type="AlphaFoldDB" id="A0A645IJ96"/>
<evidence type="ECO:0000313" key="1">
    <source>
        <dbReference type="EMBL" id="MPN48384.1"/>
    </source>
</evidence>
<dbReference type="Gene3D" id="1.25.40.10">
    <property type="entry name" value="Tetratricopeptide repeat domain"/>
    <property type="match status" value="1"/>
</dbReference>
<comment type="caution">
    <text evidence="1">The sequence shown here is derived from an EMBL/GenBank/DDBJ whole genome shotgun (WGS) entry which is preliminary data.</text>
</comment>
<protein>
    <submittedName>
        <fullName evidence="1">Uncharacterized protein</fullName>
    </submittedName>
</protein>
<name>A0A645IJ96_9ZZZZ</name>